<feature type="chain" id="PRO_5002748616" evidence="5">
    <location>
        <begin position="23"/>
        <end position="199"/>
    </location>
</feature>
<evidence type="ECO:0000256" key="1">
    <source>
        <dbReference type="ARBA" id="ARBA00008693"/>
    </source>
</evidence>
<keyword evidence="7" id="KW-1185">Reference proteome</keyword>
<dbReference type="InterPro" id="IPR004978">
    <property type="entry name" value="Stanniocalcin"/>
</dbReference>
<dbReference type="KEGG" id="lbc:LACBIDRAFT_327766"/>
<keyword evidence="5" id="KW-0732">Signal</keyword>
<dbReference type="GO" id="GO:0005615">
    <property type="term" value="C:extracellular space"/>
    <property type="evidence" value="ECO:0007669"/>
    <property type="project" value="TreeGrafter"/>
</dbReference>
<evidence type="ECO:0000256" key="4">
    <source>
        <dbReference type="ARBA" id="ARBA00023157"/>
    </source>
</evidence>
<dbReference type="AlphaFoldDB" id="B0DCR9"/>
<dbReference type="PANTHER" id="PTHR11245:SF6">
    <property type="entry name" value="DUF19 DOMAIN-CONTAINING PROTEIN"/>
    <property type="match status" value="1"/>
</dbReference>
<organism evidence="7">
    <name type="scientific">Laccaria bicolor (strain S238N-H82 / ATCC MYA-4686)</name>
    <name type="common">Bicoloured deceiver</name>
    <name type="synonym">Laccaria laccata var. bicolor</name>
    <dbReference type="NCBI Taxonomy" id="486041"/>
    <lineage>
        <taxon>Eukaryota</taxon>
        <taxon>Fungi</taxon>
        <taxon>Dikarya</taxon>
        <taxon>Basidiomycota</taxon>
        <taxon>Agaricomycotina</taxon>
        <taxon>Agaricomycetes</taxon>
        <taxon>Agaricomycetidae</taxon>
        <taxon>Agaricales</taxon>
        <taxon>Agaricineae</taxon>
        <taxon>Hydnangiaceae</taxon>
        <taxon>Laccaria</taxon>
    </lineage>
</organism>
<dbReference type="GO" id="GO:0005179">
    <property type="term" value="F:hormone activity"/>
    <property type="evidence" value="ECO:0007669"/>
    <property type="project" value="UniProtKB-KW"/>
</dbReference>
<reference evidence="6 7" key="1">
    <citation type="journal article" date="2008" name="Nature">
        <title>The genome of Laccaria bicolor provides insights into mycorrhizal symbiosis.</title>
        <authorList>
            <person name="Martin F."/>
            <person name="Aerts A."/>
            <person name="Ahren D."/>
            <person name="Brun A."/>
            <person name="Danchin E.G.J."/>
            <person name="Duchaussoy F."/>
            <person name="Gibon J."/>
            <person name="Kohler A."/>
            <person name="Lindquist E."/>
            <person name="Pereda V."/>
            <person name="Salamov A."/>
            <person name="Shapiro H.J."/>
            <person name="Wuyts J."/>
            <person name="Blaudez D."/>
            <person name="Buee M."/>
            <person name="Brokstein P."/>
            <person name="Canbaeck B."/>
            <person name="Cohen D."/>
            <person name="Courty P.E."/>
            <person name="Coutinho P.M."/>
            <person name="Delaruelle C."/>
            <person name="Detter J.C."/>
            <person name="Deveau A."/>
            <person name="DiFazio S."/>
            <person name="Duplessis S."/>
            <person name="Fraissinet-Tachet L."/>
            <person name="Lucic E."/>
            <person name="Frey-Klett P."/>
            <person name="Fourrey C."/>
            <person name="Feussner I."/>
            <person name="Gay G."/>
            <person name="Grimwood J."/>
            <person name="Hoegger P.J."/>
            <person name="Jain P."/>
            <person name="Kilaru S."/>
            <person name="Labbe J."/>
            <person name="Lin Y.C."/>
            <person name="Legue V."/>
            <person name="Le Tacon F."/>
            <person name="Marmeisse R."/>
            <person name="Melayah D."/>
            <person name="Montanini B."/>
            <person name="Muratet M."/>
            <person name="Nehls U."/>
            <person name="Niculita-Hirzel H."/>
            <person name="Oudot-Le Secq M.P."/>
            <person name="Peter M."/>
            <person name="Quesneville H."/>
            <person name="Rajashekar B."/>
            <person name="Reich M."/>
            <person name="Rouhier N."/>
            <person name="Schmutz J."/>
            <person name="Yin T."/>
            <person name="Chalot M."/>
            <person name="Henrissat B."/>
            <person name="Kuees U."/>
            <person name="Lucas S."/>
            <person name="Van de Peer Y."/>
            <person name="Podila G.K."/>
            <person name="Polle A."/>
            <person name="Pukkila P.J."/>
            <person name="Richardson P.M."/>
            <person name="Rouze P."/>
            <person name="Sanders I.R."/>
            <person name="Stajich J.E."/>
            <person name="Tunlid A."/>
            <person name="Tuskan G."/>
            <person name="Grigoriev I.V."/>
        </authorList>
    </citation>
    <scope>NUCLEOTIDE SEQUENCE [LARGE SCALE GENOMIC DNA]</scope>
    <source>
        <strain evidence="7">S238N-H82 / ATCC MYA-4686</strain>
    </source>
</reference>
<dbReference type="EMBL" id="DS547104">
    <property type="protein sequence ID" value="EDR07340.1"/>
    <property type="molecule type" value="Genomic_DNA"/>
</dbReference>
<dbReference type="RefSeq" id="XP_001881732.1">
    <property type="nucleotide sequence ID" value="XM_001881697.1"/>
</dbReference>
<name>B0DCR9_LACBS</name>
<sequence length="199" mass="21966">MRFLILSATIICKLAVLSFVQTIVCCAAASSPYVLSDLELSDVALIQPPVNECFHPPRDQCTFYADCLEARYYCGSSGYPMGYGTKFCNKFSSSRDEFSEGGQKWMLDTMECLQGALVPEATGAVNTTCQKLEDKAFASHPRCYLSSGLCKLPVSDWLEIVKVVQLKTLFQNWDAFKGTVEAAEGCLEFYAFLLHIGGL</sequence>
<dbReference type="PANTHER" id="PTHR11245">
    <property type="entry name" value="STANNIOCALCIN"/>
    <property type="match status" value="1"/>
</dbReference>
<comment type="subunit">
    <text evidence="2">Homodimer; disulfide-linked.</text>
</comment>
<accession>B0DCR9</accession>
<dbReference type="STRING" id="486041.B0DCR9"/>
<dbReference type="GO" id="GO:0006874">
    <property type="term" value="P:intracellular calcium ion homeostasis"/>
    <property type="evidence" value="ECO:0007669"/>
    <property type="project" value="TreeGrafter"/>
</dbReference>
<evidence type="ECO:0000256" key="2">
    <source>
        <dbReference type="ARBA" id="ARBA00011748"/>
    </source>
</evidence>
<comment type="similarity">
    <text evidence="1">Belongs to the stanniocalcin family.</text>
</comment>
<keyword evidence="3" id="KW-0372">Hormone</keyword>
<evidence type="ECO:0000256" key="3">
    <source>
        <dbReference type="ARBA" id="ARBA00022702"/>
    </source>
</evidence>
<dbReference type="HOGENOM" id="CLU_110800_0_0_1"/>
<proteinExistence type="inferred from homology"/>
<dbReference type="InParanoid" id="B0DCR9"/>
<dbReference type="Proteomes" id="UP000001194">
    <property type="component" value="Unassembled WGS sequence"/>
</dbReference>
<gene>
    <name evidence="6" type="ORF">LACBIDRAFT_327766</name>
</gene>
<keyword evidence="4" id="KW-1015">Disulfide bond</keyword>
<evidence type="ECO:0000313" key="6">
    <source>
        <dbReference type="EMBL" id="EDR07340.1"/>
    </source>
</evidence>
<protein>
    <submittedName>
        <fullName evidence="6">Predicted protein</fullName>
    </submittedName>
</protein>
<dbReference type="OrthoDB" id="2251794at2759"/>
<evidence type="ECO:0000256" key="5">
    <source>
        <dbReference type="SAM" id="SignalP"/>
    </source>
</evidence>
<feature type="signal peptide" evidence="5">
    <location>
        <begin position="1"/>
        <end position="22"/>
    </location>
</feature>
<dbReference type="GeneID" id="6077423"/>
<evidence type="ECO:0000313" key="7">
    <source>
        <dbReference type="Proteomes" id="UP000001194"/>
    </source>
</evidence>